<evidence type="ECO:0000313" key="3">
    <source>
        <dbReference type="Proteomes" id="UP000053257"/>
    </source>
</evidence>
<name>A0A0C3S4U4_PHLG1</name>
<sequence length="90" mass="10479">MCRLSHTVQHHTSRFIFPPFRIAFASRFFLLCPFYLIEILWFAGVSRLSCKQFARLLLIRNPERGHSSHDVWTCLPHCDLKSHSPAPTSP</sequence>
<evidence type="ECO:0000313" key="2">
    <source>
        <dbReference type="EMBL" id="KIP10861.1"/>
    </source>
</evidence>
<gene>
    <name evidence="2" type="ORF">PHLGIDRAFT_184034</name>
</gene>
<keyword evidence="3" id="KW-1185">Reference proteome</keyword>
<keyword evidence="1" id="KW-0812">Transmembrane</keyword>
<dbReference type="AlphaFoldDB" id="A0A0C3S4U4"/>
<feature type="transmembrane region" description="Helical" evidence="1">
    <location>
        <begin position="20"/>
        <end position="43"/>
    </location>
</feature>
<keyword evidence="1" id="KW-1133">Transmembrane helix</keyword>
<reference evidence="2 3" key="1">
    <citation type="journal article" date="2014" name="PLoS Genet.">
        <title>Analysis of the Phlebiopsis gigantea genome, transcriptome and secretome provides insight into its pioneer colonization strategies of wood.</title>
        <authorList>
            <person name="Hori C."/>
            <person name="Ishida T."/>
            <person name="Igarashi K."/>
            <person name="Samejima M."/>
            <person name="Suzuki H."/>
            <person name="Master E."/>
            <person name="Ferreira P."/>
            <person name="Ruiz-Duenas F.J."/>
            <person name="Held B."/>
            <person name="Canessa P."/>
            <person name="Larrondo L.F."/>
            <person name="Schmoll M."/>
            <person name="Druzhinina I.S."/>
            <person name="Kubicek C.P."/>
            <person name="Gaskell J.A."/>
            <person name="Kersten P."/>
            <person name="St John F."/>
            <person name="Glasner J."/>
            <person name="Sabat G."/>
            <person name="Splinter BonDurant S."/>
            <person name="Syed K."/>
            <person name="Yadav J."/>
            <person name="Mgbeahuruike A.C."/>
            <person name="Kovalchuk A."/>
            <person name="Asiegbu F.O."/>
            <person name="Lackner G."/>
            <person name="Hoffmeister D."/>
            <person name="Rencoret J."/>
            <person name="Gutierrez A."/>
            <person name="Sun H."/>
            <person name="Lindquist E."/>
            <person name="Barry K."/>
            <person name="Riley R."/>
            <person name="Grigoriev I.V."/>
            <person name="Henrissat B."/>
            <person name="Kues U."/>
            <person name="Berka R.M."/>
            <person name="Martinez A.T."/>
            <person name="Covert S.F."/>
            <person name="Blanchette R.A."/>
            <person name="Cullen D."/>
        </authorList>
    </citation>
    <scope>NUCLEOTIDE SEQUENCE [LARGE SCALE GENOMIC DNA]</scope>
    <source>
        <strain evidence="2 3">11061_1 CR5-6</strain>
    </source>
</reference>
<dbReference type="EMBL" id="KN840450">
    <property type="protein sequence ID" value="KIP10861.1"/>
    <property type="molecule type" value="Genomic_DNA"/>
</dbReference>
<protein>
    <submittedName>
        <fullName evidence="2">Uncharacterized protein</fullName>
    </submittedName>
</protein>
<evidence type="ECO:0000256" key="1">
    <source>
        <dbReference type="SAM" id="Phobius"/>
    </source>
</evidence>
<keyword evidence="1" id="KW-0472">Membrane</keyword>
<dbReference type="HOGENOM" id="CLU_2441611_0_0_1"/>
<organism evidence="2 3">
    <name type="scientific">Phlebiopsis gigantea (strain 11061_1 CR5-6)</name>
    <name type="common">White-rot fungus</name>
    <name type="synonym">Peniophora gigantea</name>
    <dbReference type="NCBI Taxonomy" id="745531"/>
    <lineage>
        <taxon>Eukaryota</taxon>
        <taxon>Fungi</taxon>
        <taxon>Dikarya</taxon>
        <taxon>Basidiomycota</taxon>
        <taxon>Agaricomycotina</taxon>
        <taxon>Agaricomycetes</taxon>
        <taxon>Polyporales</taxon>
        <taxon>Phanerochaetaceae</taxon>
        <taxon>Phlebiopsis</taxon>
    </lineage>
</organism>
<accession>A0A0C3S4U4</accession>
<proteinExistence type="predicted"/>
<dbReference type="Proteomes" id="UP000053257">
    <property type="component" value="Unassembled WGS sequence"/>
</dbReference>